<feature type="region of interest" description="Disordered" evidence="1">
    <location>
        <begin position="208"/>
        <end position="236"/>
    </location>
</feature>
<name>A0A8I2YIJ2_9AGAM</name>
<dbReference type="EMBL" id="JAGFBS010000026">
    <property type="protein sequence ID" value="KAG6372686.1"/>
    <property type="molecule type" value="Genomic_DNA"/>
</dbReference>
<evidence type="ECO:0000313" key="2">
    <source>
        <dbReference type="EMBL" id="KAG6372686.1"/>
    </source>
</evidence>
<evidence type="ECO:0000313" key="3">
    <source>
        <dbReference type="Proteomes" id="UP000683000"/>
    </source>
</evidence>
<feature type="compositionally biased region" description="Basic and acidic residues" evidence="1">
    <location>
        <begin position="212"/>
        <end position="236"/>
    </location>
</feature>
<comment type="caution">
    <text evidence="2">The sequence shown here is derived from an EMBL/GenBank/DDBJ whole genome shotgun (WGS) entry which is preliminary data.</text>
</comment>
<proteinExistence type="predicted"/>
<keyword evidence="3" id="KW-1185">Reference proteome</keyword>
<organism evidence="2 3">
    <name type="scientific">Boletus reticuloceps</name>
    <dbReference type="NCBI Taxonomy" id="495285"/>
    <lineage>
        <taxon>Eukaryota</taxon>
        <taxon>Fungi</taxon>
        <taxon>Dikarya</taxon>
        <taxon>Basidiomycota</taxon>
        <taxon>Agaricomycotina</taxon>
        <taxon>Agaricomycetes</taxon>
        <taxon>Agaricomycetidae</taxon>
        <taxon>Boletales</taxon>
        <taxon>Boletineae</taxon>
        <taxon>Boletaceae</taxon>
        <taxon>Boletoideae</taxon>
        <taxon>Boletus</taxon>
    </lineage>
</organism>
<accession>A0A8I2YIJ2</accession>
<feature type="compositionally biased region" description="Polar residues" evidence="1">
    <location>
        <begin position="77"/>
        <end position="96"/>
    </location>
</feature>
<evidence type="ECO:0000256" key="1">
    <source>
        <dbReference type="SAM" id="MobiDB-lite"/>
    </source>
</evidence>
<evidence type="ECO:0008006" key="4">
    <source>
        <dbReference type="Google" id="ProtNLM"/>
    </source>
</evidence>
<feature type="compositionally biased region" description="Basic and acidic residues" evidence="1">
    <location>
        <begin position="16"/>
        <end position="37"/>
    </location>
</feature>
<dbReference type="AlphaFoldDB" id="A0A8I2YIJ2"/>
<feature type="region of interest" description="Disordered" evidence="1">
    <location>
        <begin position="16"/>
        <end position="140"/>
    </location>
</feature>
<protein>
    <recommendedName>
        <fullName evidence="4">Zn(2)-C6 fungal-type domain-containing protein</fullName>
    </recommendedName>
</protein>
<gene>
    <name evidence="2" type="ORF">JVT61DRAFT_7450</name>
</gene>
<sequence length="287" mass="31362">MRECQPFVDKWTAEVIDRNRQVEEMVREKREHEEGRGPQDMGKSAPQEREMQEEDASGKTDPALGKEGGGGKALSVPPTTDTTTSEAGSGTSNRSHLSARVSLRPKCSRLIVEDEEDEDEGDSRPVKKATGGPPVVTYKTPCGSCAQKSKTCRGPEGRTCFHCARLKSKCSKLAGQPQKALNVVESDGVLDRKGKGKAPIGVEETIVLSSGEDEKTPQKVPPSRKESQARVSNELHETGVRVVKGLEGKIRLKQLQLKAKEARMAEMEMEVVSEMVELDKIKRALGL</sequence>
<dbReference type="Proteomes" id="UP000683000">
    <property type="component" value="Unassembled WGS sequence"/>
</dbReference>
<reference evidence="2" key="1">
    <citation type="submission" date="2021-03" db="EMBL/GenBank/DDBJ databases">
        <title>Evolutionary innovations through gain and loss of genes in the ectomycorrhizal Boletales.</title>
        <authorList>
            <person name="Wu G."/>
            <person name="Miyauchi S."/>
            <person name="Morin E."/>
            <person name="Yang Z.-L."/>
            <person name="Xu J."/>
            <person name="Martin F.M."/>
        </authorList>
    </citation>
    <scope>NUCLEOTIDE SEQUENCE</scope>
    <source>
        <strain evidence="2">BR01</strain>
    </source>
</reference>